<dbReference type="PANTHER" id="PTHR34386:SF1">
    <property type="entry name" value="GLUTAREDOXIN-LIKE PROTEIN NRDH"/>
    <property type="match status" value="1"/>
</dbReference>
<dbReference type="CDD" id="cd02976">
    <property type="entry name" value="NrdH"/>
    <property type="match status" value="1"/>
</dbReference>
<dbReference type="GO" id="GO:0045454">
    <property type="term" value="P:cell redox homeostasis"/>
    <property type="evidence" value="ECO:0007669"/>
    <property type="project" value="TreeGrafter"/>
</dbReference>
<dbReference type="Proteomes" id="UP000604475">
    <property type="component" value="Unassembled WGS sequence"/>
</dbReference>
<evidence type="ECO:0000259" key="1">
    <source>
        <dbReference type="Pfam" id="PF00462"/>
    </source>
</evidence>
<protein>
    <submittedName>
        <fullName evidence="2">NrdH-redoxin</fullName>
    </submittedName>
</protein>
<gene>
    <name evidence="2" type="ORF">I7412_17955</name>
</gene>
<dbReference type="InterPro" id="IPR051548">
    <property type="entry name" value="Grx-like_ET"/>
</dbReference>
<evidence type="ECO:0000313" key="2">
    <source>
        <dbReference type="EMBL" id="MBL7629005.1"/>
    </source>
</evidence>
<dbReference type="Pfam" id="PF00462">
    <property type="entry name" value="Glutaredoxin"/>
    <property type="match status" value="1"/>
</dbReference>
<dbReference type="Gene3D" id="3.40.30.10">
    <property type="entry name" value="Glutaredoxin"/>
    <property type="match status" value="1"/>
</dbReference>
<keyword evidence="3" id="KW-1185">Reference proteome</keyword>
<dbReference type="AlphaFoldDB" id="A0A937RHE2"/>
<dbReference type="GO" id="GO:0009055">
    <property type="term" value="F:electron transfer activity"/>
    <property type="evidence" value="ECO:0007669"/>
    <property type="project" value="TreeGrafter"/>
</dbReference>
<proteinExistence type="predicted"/>
<organism evidence="2 3">
    <name type="scientific">Frankia nepalensis</name>
    <dbReference type="NCBI Taxonomy" id="1836974"/>
    <lineage>
        <taxon>Bacteria</taxon>
        <taxon>Bacillati</taxon>
        <taxon>Actinomycetota</taxon>
        <taxon>Actinomycetes</taxon>
        <taxon>Frankiales</taxon>
        <taxon>Frankiaceae</taxon>
        <taxon>Frankia</taxon>
    </lineage>
</organism>
<reference evidence="2" key="1">
    <citation type="submission" date="2020-12" db="EMBL/GenBank/DDBJ databases">
        <title>Genomic characterization of non-nitrogen-fixing Frankia strains.</title>
        <authorList>
            <person name="Carlos-Shanley C."/>
            <person name="Guerra T."/>
            <person name="Hahn D."/>
        </authorList>
    </citation>
    <scope>NUCLEOTIDE SEQUENCE</scope>
    <source>
        <strain evidence="2">CN6</strain>
    </source>
</reference>
<dbReference type="SUPFAM" id="SSF52833">
    <property type="entry name" value="Thioredoxin-like"/>
    <property type="match status" value="1"/>
</dbReference>
<dbReference type="RefSeq" id="WP_203007495.1">
    <property type="nucleotide sequence ID" value="NZ_JADWYU010000072.1"/>
</dbReference>
<dbReference type="InterPro" id="IPR036249">
    <property type="entry name" value="Thioredoxin-like_sf"/>
</dbReference>
<comment type="caution">
    <text evidence="2">The sequence shown here is derived from an EMBL/GenBank/DDBJ whole genome shotgun (WGS) entry which is preliminary data.</text>
</comment>
<dbReference type="EMBL" id="JAEACQ010000202">
    <property type="protein sequence ID" value="MBL7629005.1"/>
    <property type="molecule type" value="Genomic_DNA"/>
</dbReference>
<feature type="domain" description="Glutaredoxin" evidence="1">
    <location>
        <begin position="11"/>
        <end position="69"/>
    </location>
</feature>
<dbReference type="PANTHER" id="PTHR34386">
    <property type="entry name" value="GLUTAREDOXIN"/>
    <property type="match status" value="1"/>
</dbReference>
<name>A0A937RHE2_9ACTN</name>
<sequence length="89" mass="9905">MNPTSREQAPVTVYTRPGCPYCFALRRGLRRRRLDFTEVDIWADPDAAAIVRGVANGNETVPTVHVAGQWLVNPRAAQVHRLARHESAA</sequence>
<dbReference type="PROSITE" id="PS51354">
    <property type="entry name" value="GLUTAREDOXIN_2"/>
    <property type="match status" value="1"/>
</dbReference>
<accession>A0A937RHE2</accession>
<dbReference type="InterPro" id="IPR002109">
    <property type="entry name" value="Glutaredoxin"/>
</dbReference>
<evidence type="ECO:0000313" key="3">
    <source>
        <dbReference type="Proteomes" id="UP000604475"/>
    </source>
</evidence>